<comment type="catalytic activity">
    <reaction evidence="1 14">
        <text>Preferential cleavage of bonds with hydrophobic residues in P1'. Also 3-Asn-|-Gln-4 and 8-Gly-|-Ser-9 bonds in insulin B chain.</text>
        <dbReference type="EC" id="3.4.24.39"/>
    </reaction>
</comment>
<keyword evidence="9 14" id="KW-0482">Metalloprotease</keyword>
<dbReference type="Pfam" id="PF02102">
    <property type="entry name" value="Peptidase_M35"/>
    <property type="match status" value="1"/>
</dbReference>
<evidence type="ECO:0000256" key="12">
    <source>
        <dbReference type="PIRSR" id="PIRSR601384-2"/>
    </source>
</evidence>
<evidence type="ECO:0000313" key="15">
    <source>
        <dbReference type="EMBL" id="OAA81096.1"/>
    </source>
</evidence>
<evidence type="ECO:0000256" key="4">
    <source>
        <dbReference type="ARBA" id="ARBA00022685"/>
    </source>
</evidence>
<feature type="binding site" evidence="12">
    <location>
        <position position="315"/>
    </location>
    <ligand>
        <name>Zn(2+)</name>
        <dbReference type="ChEBI" id="CHEBI:29105"/>
        <note>catalytic</note>
    </ligand>
</feature>
<sequence>MKLLTSVTMLASVALAVSRSLSTRQTNDSPLDVRIEMDGNSRVKAVLTNNGNKELRLLKTGTFLDQAPVEKAKVYTSPIYSESAVDFSGIRLRVAPSKLTAASFQTLGAGQSVTTDFDLAHVHDLSSGGTYHVELSGALSTASGSSSSSSSSLAGSVPYRSNRLSITVDGPAASAAASAFHLQRRAKIQDCNGTQLSVTRAALSSCAKLASAAAASAAASNSSDDKMTEYFKAADNSTRGVVSGVFSRVAAECGSTTAGVADYYCSDPYDACSDGVLAYTVPTQSYMAYCPLYFTELPPRTERCHAQDQATTNLHEVTHLRQVKGTEDYGGYGYDFVQSLTKEQNLNHADTYALFANAINLRC</sequence>
<comment type="function">
    <text evidence="14">Secreted metalloproteinase that allows assimilation of proteinaceous substrates. Shows high activities on basic nuclear substrates such as histone and protamine.</text>
</comment>
<evidence type="ECO:0000256" key="5">
    <source>
        <dbReference type="ARBA" id="ARBA00022723"/>
    </source>
</evidence>
<evidence type="ECO:0000256" key="11">
    <source>
        <dbReference type="PIRSR" id="PIRSR601384-1"/>
    </source>
</evidence>
<dbReference type="Proteomes" id="UP000076881">
    <property type="component" value="Unassembled WGS sequence"/>
</dbReference>
<dbReference type="OrthoDB" id="412874at2759"/>
<dbReference type="InterPro" id="IPR001384">
    <property type="entry name" value="Peptidase_M35"/>
</dbReference>
<dbReference type="Gene3D" id="3.40.390.10">
    <property type="entry name" value="Collagenase (Catalytic Domain)"/>
    <property type="match status" value="1"/>
</dbReference>
<evidence type="ECO:0000256" key="8">
    <source>
        <dbReference type="ARBA" id="ARBA00022833"/>
    </source>
</evidence>
<comment type="caution">
    <text evidence="15">The sequence shown here is derived from an EMBL/GenBank/DDBJ whole genome shotgun (WGS) entry which is preliminary data.</text>
</comment>
<dbReference type="PRINTS" id="PR00768">
    <property type="entry name" value="DEUTEROLYSIN"/>
</dbReference>
<evidence type="ECO:0000256" key="6">
    <source>
        <dbReference type="ARBA" id="ARBA00022729"/>
    </source>
</evidence>
<evidence type="ECO:0000256" key="10">
    <source>
        <dbReference type="ARBA" id="ARBA00023145"/>
    </source>
</evidence>
<dbReference type="InterPro" id="IPR024079">
    <property type="entry name" value="MetalloPept_cat_dom_sf"/>
</dbReference>
<evidence type="ECO:0000256" key="7">
    <source>
        <dbReference type="ARBA" id="ARBA00022801"/>
    </source>
</evidence>
<gene>
    <name evidence="15" type="ORF">LEL_00641</name>
</gene>
<evidence type="ECO:0000256" key="13">
    <source>
        <dbReference type="PIRSR" id="PIRSR601384-3"/>
    </source>
</evidence>
<evidence type="ECO:0000256" key="2">
    <source>
        <dbReference type="ARBA" id="ARBA00010279"/>
    </source>
</evidence>
<dbReference type="SUPFAM" id="SSF55486">
    <property type="entry name" value="Metalloproteases ('zincins'), catalytic domain"/>
    <property type="match status" value="1"/>
</dbReference>
<keyword evidence="4 14" id="KW-0165">Cleavage on pair of basic residues</keyword>
<keyword evidence="5 12" id="KW-0479">Metal-binding</keyword>
<evidence type="ECO:0000256" key="3">
    <source>
        <dbReference type="ARBA" id="ARBA00022670"/>
    </source>
</evidence>
<feature type="binding site" evidence="12">
    <location>
        <position position="328"/>
    </location>
    <ligand>
        <name>Zn(2+)</name>
        <dbReference type="ChEBI" id="CHEBI:29105"/>
        <note>catalytic</note>
    </ligand>
</feature>
<evidence type="ECO:0000256" key="1">
    <source>
        <dbReference type="ARBA" id="ARBA00001187"/>
    </source>
</evidence>
<evidence type="ECO:0000256" key="9">
    <source>
        <dbReference type="ARBA" id="ARBA00023049"/>
    </source>
</evidence>
<dbReference type="InterPro" id="IPR050414">
    <property type="entry name" value="Fungal_M35_metalloproteases"/>
</dbReference>
<dbReference type="GO" id="GO:0046872">
    <property type="term" value="F:metal ion binding"/>
    <property type="evidence" value="ECO:0007669"/>
    <property type="project" value="UniProtKB-KW"/>
</dbReference>
<protein>
    <recommendedName>
        <fullName evidence="14">Neutral protease 2</fullName>
        <ecNumber evidence="14">3.4.24.39</ecNumber>
    </recommendedName>
    <alternativeName>
        <fullName evidence="14">Deuterolysin</fullName>
    </alternativeName>
</protein>
<dbReference type="Gene3D" id="2.60.40.2970">
    <property type="match status" value="1"/>
</dbReference>
<feature type="disulfide bond" evidence="13">
    <location>
        <begin position="191"/>
        <end position="265"/>
    </location>
</feature>
<evidence type="ECO:0000256" key="14">
    <source>
        <dbReference type="RuleBase" id="RU361126"/>
    </source>
</evidence>
<keyword evidence="8 12" id="KW-0862">Zinc</keyword>
<keyword evidence="3 14" id="KW-0645">Protease</keyword>
<feature type="active site" evidence="11">
    <location>
        <position position="316"/>
    </location>
</feature>
<feature type="disulfide bond" evidence="13">
    <location>
        <begin position="272"/>
        <end position="290"/>
    </location>
</feature>
<comment type="subcellular location">
    <subcellularLocation>
        <location evidence="14">Secreted</location>
    </subcellularLocation>
</comment>
<feature type="chain" id="PRO_5007747879" description="Neutral protease 2" evidence="14">
    <location>
        <begin position="19"/>
        <end position="363"/>
    </location>
</feature>
<comment type="similarity">
    <text evidence="2 14">Belongs to the peptidase M35 family.</text>
</comment>
<dbReference type="PANTHER" id="PTHR37016">
    <property type="match status" value="1"/>
</dbReference>
<accession>A0A162KM52</accession>
<keyword evidence="14" id="KW-0964">Secreted</keyword>
<dbReference type="STRING" id="1081108.A0A162KM52"/>
<dbReference type="GO" id="GO:0004222">
    <property type="term" value="F:metalloendopeptidase activity"/>
    <property type="evidence" value="ECO:0007669"/>
    <property type="project" value="InterPro"/>
</dbReference>
<keyword evidence="6 14" id="KW-0732">Signal</keyword>
<evidence type="ECO:0000313" key="16">
    <source>
        <dbReference type="Proteomes" id="UP000076881"/>
    </source>
</evidence>
<feature type="binding site" evidence="12">
    <location>
        <position position="319"/>
    </location>
    <ligand>
        <name>Zn(2+)</name>
        <dbReference type="ChEBI" id="CHEBI:29105"/>
        <note>catalytic</note>
    </ligand>
</feature>
<name>A0A162KM52_CORDF</name>
<keyword evidence="7 14" id="KW-0378">Hydrolase</keyword>
<dbReference type="EMBL" id="AZHF01000001">
    <property type="protein sequence ID" value="OAA81096.1"/>
    <property type="molecule type" value="Genomic_DNA"/>
</dbReference>
<organism evidence="15 16">
    <name type="scientific">Akanthomyces lecanii RCEF 1005</name>
    <dbReference type="NCBI Taxonomy" id="1081108"/>
    <lineage>
        <taxon>Eukaryota</taxon>
        <taxon>Fungi</taxon>
        <taxon>Dikarya</taxon>
        <taxon>Ascomycota</taxon>
        <taxon>Pezizomycotina</taxon>
        <taxon>Sordariomycetes</taxon>
        <taxon>Hypocreomycetidae</taxon>
        <taxon>Hypocreales</taxon>
        <taxon>Cordycipitaceae</taxon>
        <taxon>Akanthomyces</taxon>
        <taxon>Cordyceps confragosa</taxon>
    </lineage>
</organism>
<keyword evidence="10" id="KW-0865">Zymogen</keyword>
<proteinExistence type="inferred from homology"/>
<reference evidence="15 16" key="1">
    <citation type="journal article" date="2016" name="Genome Biol. Evol.">
        <title>Divergent and convergent evolution of fungal pathogenicity.</title>
        <authorList>
            <person name="Shang Y."/>
            <person name="Xiao G."/>
            <person name="Zheng P."/>
            <person name="Cen K."/>
            <person name="Zhan S."/>
            <person name="Wang C."/>
        </authorList>
    </citation>
    <scope>NUCLEOTIDE SEQUENCE [LARGE SCALE GENOMIC DNA]</scope>
    <source>
        <strain evidence="15 16">RCEF 1005</strain>
    </source>
</reference>
<feature type="signal peptide" evidence="14">
    <location>
        <begin position="1"/>
        <end position="18"/>
    </location>
</feature>
<keyword evidence="16" id="KW-1185">Reference proteome</keyword>
<dbReference type="GO" id="GO:0006508">
    <property type="term" value="P:proteolysis"/>
    <property type="evidence" value="ECO:0007669"/>
    <property type="project" value="UniProtKB-KW"/>
</dbReference>
<comment type="cofactor">
    <cofactor evidence="12 14">
        <name>Zn(2+)</name>
        <dbReference type="ChEBI" id="CHEBI:29105"/>
    </cofactor>
    <text evidence="12 14">Binds 1 zinc ion per subunit.</text>
</comment>
<dbReference type="GO" id="GO:0005576">
    <property type="term" value="C:extracellular region"/>
    <property type="evidence" value="ECO:0007669"/>
    <property type="project" value="UniProtKB-SubCell"/>
</dbReference>
<dbReference type="AlphaFoldDB" id="A0A162KM52"/>
<dbReference type="PANTHER" id="PTHR37016:SF2">
    <property type="entry name" value="NEUTRAL PROTEASE 2 HOMOLOG SNOG_02177"/>
    <property type="match status" value="1"/>
</dbReference>
<dbReference type="EC" id="3.4.24.39" evidence="14"/>
<dbReference type="CDD" id="cd11008">
    <property type="entry name" value="M35_deuterolysin_like"/>
    <property type="match status" value="1"/>
</dbReference>